<organism evidence="2 3">
    <name type="scientific">Brassica cretica</name>
    <name type="common">Mustard</name>
    <dbReference type="NCBI Taxonomy" id="69181"/>
    <lineage>
        <taxon>Eukaryota</taxon>
        <taxon>Viridiplantae</taxon>
        <taxon>Streptophyta</taxon>
        <taxon>Embryophyta</taxon>
        <taxon>Tracheophyta</taxon>
        <taxon>Spermatophyta</taxon>
        <taxon>Magnoliopsida</taxon>
        <taxon>eudicotyledons</taxon>
        <taxon>Gunneridae</taxon>
        <taxon>Pentapetalae</taxon>
        <taxon>rosids</taxon>
        <taxon>malvids</taxon>
        <taxon>Brassicales</taxon>
        <taxon>Brassicaceae</taxon>
        <taxon>Brassiceae</taxon>
        <taxon>Brassica</taxon>
    </lineage>
</organism>
<evidence type="ECO:0000313" key="2">
    <source>
        <dbReference type="EMBL" id="KAF2559876.1"/>
    </source>
</evidence>
<evidence type="ECO:0000313" key="3">
    <source>
        <dbReference type="Proteomes" id="UP000712281"/>
    </source>
</evidence>
<feature type="region of interest" description="Disordered" evidence="1">
    <location>
        <begin position="10"/>
        <end position="42"/>
    </location>
</feature>
<gene>
    <name evidence="2" type="ORF">F2Q68_00014914</name>
</gene>
<accession>A0A8S9HUM8</accession>
<feature type="compositionally biased region" description="Polar residues" evidence="1">
    <location>
        <begin position="10"/>
        <end position="24"/>
    </location>
</feature>
<sequence>MILLTWNARSAKTNVPHRSTQQLSRRPILTPNRRPIPDLHRRPIYIDKNGNLYDQDGRMRNATGQKLDAQGNVIPDTDATGAAQLVEEAARPRALADYNRPDEYYANR</sequence>
<dbReference type="EMBL" id="QGKW02001940">
    <property type="protein sequence ID" value="KAF2559876.1"/>
    <property type="molecule type" value="Genomic_DNA"/>
</dbReference>
<evidence type="ECO:0000256" key="1">
    <source>
        <dbReference type="SAM" id="MobiDB-lite"/>
    </source>
</evidence>
<comment type="caution">
    <text evidence="2">The sequence shown here is derived from an EMBL/GenBank/DDBJ whole genome shotgun (WGS) entry which is preliminary data.</text>
</comment>
<reference evidence="2" key="1">
    <citation type="submission" date="2019-12" db="EMBL/GenBank/DDBJ databases">
        <title>Genome sequencing and annotation of Brassica cretica.</title>
        <authorList>
            <person name="Studholme D.J."/>
            <person name="Sarris P.F."/>
        </authorList>
    </citation>
    <scope>NUCLEOTIDE SEQUENCE</scope>
    <source>
        <strain evidence="2">PFS-001/15</strain>
        <tissue evidence="2">Leaf</tissue>
    </source>
</reference>
<proteinExistence type="predicted"/>
<dbReference type="Proteomes" id="UP000712281">
    <property type="component" value="Unassembled WGS sequence"/>
</dbReference>
<protein>
    <submittedName>
        <fullName evidence="2">Uncharacterized protein</fullName>
    </submittedName>
</protein>
<name>A0A8S9HUM8_BRACR</name>
<dbReference type="AlphaFoldDB" id="A0A8S9HUM8"/>